<name>A0ABW6JUF7_9BACI</name>
<evidence type="ECO:0000313" key="2">
    <source>
        <dbReference type="Proteomes" id="UP001601058"/>
    </source>
</evidence>
<proteinExistence type="predicted"/>
<keyword evidence="2" id="KW-1185">Reference proteome</keyword>
<reference evidence="1 2" key="1">
    <citation type="submission" date="2024-08" db="EMBL/GenBank/DDBJ databases">
        <title>Two novel Cytobacillus novel species.</title>
        <authorList>
            <person name="Liu G."/>
        </authorList>
    </citation>
    <scope>NUCLEOTIDE SEQUENCE [LARGE SCALE GENOMIC DNA]</scope>
    <source>
        <strain evidence="1 2">FJAT-53684</strain>
    </source>
</reference>
<dbReference type="EMBL" id="JBIACJ010000002">
    <property type="protein sequence ID" value="MFE8695487.1"/>
    <property type="molecule type" value="Genomic_DNA"/>
</dbReference>
<gene>
    <name evidence="1" type="ORF">ACFYKT_03840</name>
</gene>
<evidence type="ECO:0000313" key="1">
    <source>
        <dbReference type="EMBL" id="MFE8695487.1"/>
    </source>
</evidence>
<protein>
    <submittedName>
        <fullName evidence="1">SIMPL domain-containing protein</fullName>
    </submittedName>
</protein>
<dbReference type="Pfam" id="PF04402">
    <property type="entry name" value="SIMPL"/>
    <property type="match status" value="1"/>
</dbReference>
<dbReference type="InterPro" id="IPR007497">
    <property type="entry name" value="SIMPL/DUF541"/>
</dbReference>
<dbReference type="PANTHER" id="PTHR34387:SF1">
    <property type="entry name" value="PERIPLASMIC IMMUNOGENIC PROTEIN"/>
    <property type="match status" value="1"/>
</dbReference>
<dbReference type="Proteomes" id="UP001601058">
    <property type="component" value="Unassembled WGS sequence"/>
</dbReference>
<dbReference type="Gene3D" id="3.30.70.2970">
    <property type="entry name" value="Protein of unknown function (DUF541), domain 2"/>
    <property type="match status" value="1"/>
</dbReference>
<dbReference type="RefSeq" id="WP_389215691.1">
    <property type="nucleotide sequence ID" value="NZ_JBIACJ010000002.1"/>
</dbReference>
<dbReference type="Gene3D" id="3.30.110.170">
    <property type="entry name" value="Protein of unknown function (DUF541), domain 1"/>
    <property type="match status" value="1"/>
</dbReference>
<organism evidence="1 2">
    <name type="scientific">Cytobacillus mangrovibacter</name>
    <dbReference type="NCBI Taxonomy" id="3299024"/>
    <lineage>
        <taxon>Bacteria</taxon>
        <taxon>Bacillati</taxon>
        <taxon>Bacillota</taxon>
        <taxon>Bacilli</taxon>
        <taxon>Bacillales</taxon>
        <taxon>Bacillaceae</taxon>
        <taxon>Cytobacillus</taxon>
    </lineage>
</organism>
<accession>A0ABW6JUF7</accession>
<dbReference type="InterPro" id="IPR052022">
    <property type="entry name" value="26kDa_periplasmic_antigen"/>
</dbReference>
<comment type="caution">
    <text evidence="1">The sequence shown here is derived from an EMBL/GenBank/DDBJ whole genome shotgun (WGS) entry which is preliminary data.</text>
</comment>
<dbReference type="PANTHER" id="PTHR34387">
    <property type="entry name" value="SLR1258 PROTEIN"/>
    <property type="match status" value="1"/>
</dbReference>
<sequence>MYNQYPAQRNIPVTNKRLNVISVYGEGKVSVLPDTAEVTLGVSTEEMEVTDAQNNNAMVITKVKEGLSKIGVQEEQIQTVDYSIFPQYDFVDGKQVFRGYKVQHLLRVSIKNIENSGLVIDTAVNNGANIISGIQFTSSDTERFQHQALSLAVINAYQKADTIARTLGVHLAKEPLLVAETSQQPNNPVPFQASALVKSSTSTPIEPGTLEITKFVTAEFTFS</sequence>